<accession>A0AC34QWK7</accession>
<dbReference type="WBParaSite" id="JU765_v2.g19973.t2">
    <property type="protein sequence ID" value="JU765_v2.g19973.t2"/>
    <property type="gene ID" value="JU765_v2.g19973"/>
</dbReference>
<protein>
    <submittedName>
        <fullName evidence="2">MI domain-containing protein</fullName>
    </submittedName>
</protein>
<name>A0AC34QWK7_9BILA</name>
<organism evidence="1 2">
    <name type="scientific">Panagrolaimus sp. JU765</name>
    <dbReference type="NCBI Taxonomy" id="591449"/>
    <lineage>
        <taxon>Eukaryota</taxon>
        <taxon>Metazoa</taxon>
        <taxon>Ecdysozoa</taxon>
        <taxon>Nematoda</taxon>
        <taxon>Chromadorea</taxon>
        <taxon>Rhabditida</taxon>
        <taxon>Tylenchina</taxon>
        <taxon>Panagrolaimomorpha</taxon>
        <taxon>Panagrolaimoidea</taxon>
        <taxon>Panagrolaimidae</taxon>
        <taxon>Panagrolaimus</taxon>
    </lineage>
</organism>
<evidence type="ECO:0000313" key="1">
    <source>
        <dbReference type="Proteomes" id="UP000887576"/>
    </source>
</evidence>
<sequence length="793" mass="90923">MDIRKLLTTRSARKEARKSKKKLKKIIRQGRGRKQGAEEAVLHALKVKEKQKKSGTKTKKKGKNEDKAPKVSVRSELAPDPEEAAYFKSLHIGKKQALKEGMDEDDAEIRKYEKLLGFDRNKSKNVPTSVIDDGFVDLWEFCDPNTRQKIVEEEDETDLGLGQIAERVDNNDIDLSEGKKDSKKAQRAKKVKFDVELKDNEADDSASDFDEEMDAIDNMLFAEDQSDQENDPTEDENDDAEAETNDDSMEAEETVKEDIYGRKIDIRTGLIIHEGSSKGAQEKLEELNKNDPLVAEQRLKITKTIRGMLNRLNEKTLAAGIKTVEELFEKNSHNDVKSVLTDTFMKSIQTIYLLPDLLLMEYAAFIALVHFNISDEITNHFVEKFAIYLVNEMETNEERDDKSLENATTLICHLFNFKVIKGQFIIDLMTKMRNLTTERSTSLMMSALTFAGTNLKKRMGTVFQSFVTESQNFYHNLPEDKETPRMKFLVEDLLAIKNAVITSLTSKFDESRLDHLGRLFKSLMKGSTKKESEVAFSLDDALHISERGRWWIVGSAWKPVEEKKIPDKKETKTSTKFDGSLLELAKKAKMNTETRRNVFCLIVGSEDDMEAFEKLLKLALKGSQEREIIHIAIFCTMMEANYNQYYSKVIERFCNYDKRFIMTTQFALWDRLKDLGSLKKHQRINLAFLTADLIQMEALPLSALKVINFGIIEPTTTAFLRRVFYRLLSKVTNSQMSTIFKKLTRSDTLNTFVDGLQLFFEISMKPEFFQNEPNAAAVMKRIDLVMNILGSES</sequence>
<reference evidence="2" key="1">
    <citation type="submission" date="2022-11" db="UniProtKB">
        <authorList>
            <consortium name="WormBaseParasite"/>
        </authorList>
    </citation>
    <scope>IDENTIFICATION</scope>
</reference>
<evidence type="ECO:0000313" key="2">
    <source>
        <dbReference type="WBParaSite" id="JU765_v2.g19973.t2"/>
    </source>
</evidence>
<dbReference type="Proteomes" id="UP000887576">
    <property type="component" value="Unplaced"/>
</dbReference>
<proteinExistence type="predicted"/>